<dbReference type="Proteomes" id="UP000199759">
    <property type="component" value="Unassembled WGS sequence"/>
</dbReference>
<keyword evidence="13" id="KW-1185">Reference proteome</keyword>
<dbReference type="STRING" id="144026.SAMN04488568_11068"/>
<dbReference type="PANTHER" id="PTHR33446">
    <property type="entry name" value="PROTEIN TONB-RELATED"/>
    <property type="match status" value="1"/>
</dbReference>
<dbReference type="GO" id="GO:0015031">
    <property type="term" value="P:protein transport"/>
    <property type="evidence" value="ECO:0007669"/>
    <property type="project" value="UniProtKB-KW"/>
</dbReference>
<evidence type="ECO:0000256" key="3">
    <source>
        <dbReference type="ARBA" id="ARBA00022448"/>
    </source>
</evidence>
<dbReference type="RefSeq" id="WP_176780312.1">
    <property type="nucleotide sequence ID" value="NZ_FNHG01000010.1"/>
</dbReference>
<keyword evidence="6" id="KW-0812">Transmembrane</keyword>
<organism evidence="12 13">
    <name type="scientific">Maricaulis salignorans</name>
    <dbReference type="NCBI Taxonomy" id="144026"/>
    <lineage>
        <taxon>Bacteria</taxon>
        <taxon>Pseudomonadati</taxon>
        <taxon>Pseudomonadota</taxon>
        <taxon>Alphaproteobacteria</taxon>
        <taxon>Maricaulales</taxon>
        <taxon>Maricaulaceae</taxon>
        <taxon>Maricaulis</taxon>
    </lineage>
</organism>
<dbReference type="GO" id="GO:0055085">
    <property type="term" value="P:transmembrane transport"/>
    <property type="evidence" value="ECO:0007669"/>
    <property type="project" value="InterPro"/>
</dbReference>
<dbReference type="InterPro" id="IPR037682">
    <property type="entry name" value="TonB_C"/>
</dbReference>
<evidence type="ECO:0000256" key="10">
    <source>
        <dbReference type="SAM" id="SignalP"/>
    </source>
</evidence>
<dbReference type="InterPro" id="IPR051045">
    <property type="entry name" value="TonB-dependent_transducer"/>
</dbReference>
<evidence type="ECO:0000313" key="12">
    <source>
        <dbReference type="EMBL" id="SDM38767.1"/>
    </source>
</evidence>
<evidence type="ECO:0000313" key="13">
    <source>
        <dbReference type="Proteomes" id="UP000199759"/>
    </source>
</evidence>
<reference evidence="12 13" key="1">
    <citation type="submission" date="2016-10" db="EMBL/GenBank/DDBJ databases">
        <authorList>
            <person name="de Groot N.N."/>
        </authorList>
    </citation>
    <scope>NUCLEOTIDE SEQUENCE [LARGE SCALE GENOMIC DNA]</scope>
    <source>
        <strain evidence="12 13">DSM 16077</strain>
    </source>
</reference>
<evidence type="ECO:0000256" key="5">
    <source>
        <dbReference type="ARBA" id="ARBA00022519"/>
    </source>
</evidence>
<keyword evidence="9" id="KW-0472">Membrane</keyword>
<feature type="chain" id="PRO_5011736115" evidence="10">
    <location>
        <begin position="21"/>
        <end position="147"/>
    </location>
</feature>
<protein>
    <submittedName>
        <fullName evidence="12">TonB family C-terminal domain-containing protein</fullName>
    </submittedName>
</protein>
<dbReference type="NCBIfam" id="TIGR01352">
    <property type="entry name" value="tonB_Cterm"/>
    <property type="match status" value="1"/>
</dbReference>
<feature type="signal peptide" evidence="10">
    <location>
        <begin position="1"/>
        <end position="20"/>
    </location>
</feature>
<keyword evidence="8" id="KW-1133">Transmembrane helix</keyword>
<keyword evidence="5" id="KW-0997">Cell inner membrane</keyword>
<keyword evidence="7" id="KW-0653">Protein transport</keyword>
<comment type="similarity">
    <text evidence="2">Belongs to the TonB family.</text>
</comment>
<accession>A0A1G9STT2</accession>
<feature type="domain" description="TonB C-terminal" evidence="11">
    <location>
        <begin position="54"/>
        <end position="147"/>
    </location>
</feature>
<evidence type="ECO:0000256" key="1">
    <source>
        <dbReference type="ARBA" id="ARBA00004383"/>
    </source>
</evidence>
<gene>
    <name evidence="12" type="ORF">SAMN04488568_11068</name>
</gene>
<evidence type="ECO:0000256" key="7">
    <source>
        <dbReference type="ARBA" id="ARBA00022927"/>
    </source>
</evidence>
<comment type="subcellular location">
    <subcellularLocation>
        <location evidence="1">Cell inner membrane</location>
        <topology evidence="1">Single-pass membrane protein</topology>
        <orientation evidence="1">Periplasmic side</orientation>
    </subcellularLocation>
</comment>
<name>A0A1G9STT2_9PROT</name>
<dbReference type="InterPro" id="IPR006260">
    <property type="entry name" value="TonB/TolA_C"/>
</dbReference>
<evidence type="ECO:0000259" key="11">
    <source>
        <dbReference type="PROSITE" id="PS52015"/>
    </source>
</evidence>
<keyword evidence="4" id="KW-1003">Cell membrane</keyword>
<proteinExistence type="inferred from homology"/>
<evidence type="ECO:0000256" key="4">
    <source>
        <dbReference type="ARBA" id="ARBA00022475"/>
    </source>
</evidence>
<keyword evidence="3" id="KW-0813">Transport</keyword>
<dbReference type="AlphaFoldDB" id="A0A1G9STT2"/>
<dbReference type="PROSITE" id="PS51257">
    <property type="entry name" value="PROKAR_LIPOPROTEIN"/>
    <property type="match status" value="1"/>
</dbReference>
<dbReference type="Gene3D" id="3.30.2420.10">
    <property type="entry name" value="TonB"/>
    <property type="match status" value="1"/>
</dbReference>
<evidence type="ECO:0000256" key="8">
    <source>
        <dbReference type="ARBA" id="ARBA00022989"/>
    </source>
</evidence>
<sequence>MMRCLLALFCLSLTACSSLPGGLPALSGQRGVFRPVDTYPTPPNVDLMIGPTDCRGSTLAALDAPTPAYPGGPYSRGRQGWVVVRFHVYSDGSVHRARVARAVPDGPFNRAATRAVSNWRFRPLEGVEVLENCVVMFEFRAGEVQIR</sequence>
<dbReference type="PROSITE" id="PS52015">
    <property type="entry name" value="TONB_CTD"/>
    <property type="match status" value="1"/>
</dbReference>
<dbReference type="Pfam" id="PF03544">
    <property type="entry name" value="TonB_C"/>
    <property type="match status" value="1"/>
</dbReference>
<keyword evidence="10" id="KW-0732">Signal</keyword>
<dbReference type="SUPFAM" id="SSF74653">
    <property type="entry name" value="TolA/TonB C-terminal domain"/>
    <property type="match status" value="1"/>
</dbReference>
<evidence type="ECO:0000256" key="9">
    <source>
        <dbReference type="ARBA" id="ARBA00023136"/>
    </source>
</evidence>
<evidence type="ECO:0000256" key="6">
    <source>
        <dbReference type="ARBA" id="ARBA00022692"/>
    </source>
</evidence>
<dbReference type="EMBL" id="FNHG01000010">
    <property type="protein sequence ID" value="SDM38767.1"/>
    <property type="molecule type" value="Genomic_DNA"/>
</dbReference>
<evidence type="ECO:0000256" key="2">
    <source>
        <dbReference type="ARBA" id="ARBA00006555"/>
    </source>
</evidence>
<dbReference type="GO" id="GO:0005886">
    <property type="term" value="C:plasma membrane"/>
    <property type="evidence" value="ECO:0007669"/>
    <property type="project" value="UniProtKB-SubCell"/>
</dbReference>